<organism evidence="2 3">
    <name type="scientific">Aquibium oceanicum</name>
    <dbReference type="NCBI Taxonomy" id="1670800"/>
    <lineage>
        <taxon>Bacteria</taxon>
        <taxon>Pseudomonadati</taxon>
        <taxon>Pseudomonadota</taxon>
        <taxon>Alphaproteobacteria</taxon>
        <taxon>Hyphomicrobiales</taxon>
        <taxon>Phyllobacteriaceae</taxon>
        <taxon>Aquibium</taxon>
    </lineage>
</organism>
<dbReference type="STRING" id="1670800.BSQ44_01300"/>
<name>A0A1L3SL91_9HYPH</name>
<feature type="transmembrane region" description="Helical" evidence="1">
    <location>
        <begin position="110"/>
        <end position="132"/>
    </location>
</feature>
<feature type="transmembrane region" description="Helical" evidence="1">
    <location>
        <begin position="12"/>
        <end position="31"/>
    </location>
</feature>
<keyword evidence="1" id="KW-1133">Transmembrane helix</keyword>
<gene>
    <name evidence="2" type="ORF">BSQ44_01300</name>
</gene>
<keyword evidence="3" id="KW-1185">Reference proteome</keyword>
<keyword evidence="1" id="KW-0812">Transmembrane</keyword>
<reference evidence="3" key="1">
    <citation type="submission" date="2016-11" db="EMBL/GenBank/DDBJ databases">
        <title>Mesorhizobium oceanicum sp. nov., isolated from deep seawater in South China Sea.</title>
        <authorList>
            <person name="Fu G.-Y."/>
        </authorList>
    </citation>
    <scope>NUCLEOTIDE SEQUENCE [LARGE SCALE GENOMIC DNA]</scope>
    <source>
        <strain evidence="3">B7</strain>
    </source>
</reference>
<evidence type="ECO:0000313" key="2">
    <source>
        <dbReference type="EMBL" id="APH70168.1"/>
    </source>
</evidence>
<proteinExistence type="predicted"/>
<feature type="transmembrane region" description="Helical" evidence="1">
    <location>
        <begin position="43"/>
        <end position="60"/>
    </location>
</feature>
<feature type="transmembrane region" description="Helical" evidence="1">
    <location>
        <begin position="72"/>
        <end position="90"/>
    </location>
</feature>
<evidence type="ECO:0000256" key="1">
    <source>
        <dbReference type="SAM" id="Phobius"/>
    </source>
</evidence>
<sequence length="137" mass="15039">MKSVFAATAIYWATYALVQVLVSARLIMYGAAPRFTSPLPGSFGVFAAFLVAALLVGRLVKGRDRSRWRSLPLPLLAGLLTVYAWTYLLVRTNVLEMKATLVWDEATTTALIISAAYLVFCALLLIGVRFGLSPRVR</sequence>
<accession>A0A1L3SL91</accession>
<dbReference type="KEGG" id="meso:BSQ44_01300"/>
<dbReference type="Proteomes" id="UP000182840">
    <property type="component" value="Chromosome"/>
</dbReference>
<dbReference type="EMBL" id="CP018171">
    <property type="protein sequence ID" value="APH70168.1"/>
    <property type="molecule type" value="Genomic_DNA"/>
</dbReference>
<dbReference type="AlphaFoldDB" id="A0A1L3SL91"/>
<keyword evidence="1" id="KW-0472">Membrane</keyword>
<protein>
    <submittedName>
        <fullName evidence="2">Uncharacterized protein</fullName>
    </submittedName>
</protein>
<evidence type="ECO:0000313" key="3">
    <source>
        <dbReference type="Proteomes" id="UP000182840"/>
    </source>
</evidence>